<evidence type="ECO:0000256" key="2">
    <source>
        <dbReference type="ARBA" id="ARBA00022695"/>
    </source>
</evidence>
<evidence type="ECO:0000256" key="5">
    <source>
        <dbReference type="ARBA" id="ARBA00022801"/>
    </source>
</evidence>
<dbReference type="Pfam" id="PF00078">
    <property type="entry name" value="RVT_1"/>
    <property type="match status" value="1"/>
</dbReference>
<dbReference type="Gene3D" id="3.30.70.270">
    <property type="match status" value="2"/>
</dbReference>
<dbReference type="SUPFAM" id="SSF56672">
    <property type="entry name" value="DNA/RNA polymerases"/>
    <property type="match status" value="1"/>
</dbReference>
<evidence type="ECO:0008006" key="11">
    <source>
        <dbReference type="Google" id="ProtNLM"/>
    </source>
</evidence>
<keyword evidence="10" id="KW-1185">Reference proteome</keyword>
<dbReference type="InterPro" id="IPR043128">
    <property type="entry name" value="Rev_trsase/Diguanyl_cyclase"/>
</dbReference>
<evidence type="ECO:0000256" key="3">
    <source>
        <dbReference type="ARBA" id="ARBA00022722"/>
    </source>
</evidence>
<accession>A0AAQ3TG05</accession>
<sequence length="391" mass="45333">MAGCALLSFLDCYSGYHQITLAAEDQKKTAFITPFGAYCYTSMSFGLKNIGATYQRVIQTCLTDHWGKRVEAYVDDVVIKTKNAEDFIDDLQQVFDSLRKFRWKLNPTKCVFGVPAGQLLGFVVSNRGIEANPKKVKAILRMHPPRSQKDAQRLTGYMAALSRLISRLNERDMPFYKLLKKLRAHEENYPTHDLELAAVVHALKIWRHYLMGNKCKSYTDHKSLKYIFTQTELNMRQRRWLELIKDYELEIHYHPRKENIVADALSRKSYCNLLTGEELSAELCAEMEQLRLGFVSTEQLNELIVHSTLEDQIREAQKTCPSIAELKVGMERGLLPYFRKDERGAIWLQSRLCIPQDKSISEAIMTEAHCTRYSIHPGSTKMYRDLKKLFW</sequence>
<dbReference type="InterPro" id="IPR041373">
    <property type="entry name" value="RT_RNaseH"/>
</dbReference>
<protein>
    <recommendedName>
        <fullName evidence="11">Reverse transcriptase</fullName>
    </recommendedName>
</protein>
<dbReference type="AlphaFoldDB" id="A0AAQ3TG05"/>
<dbReference type="PANTHER" id="PTHR37984">
    <property type="entry name" value="PROTEIN CBG26694"/>
    <property type="match status" value="1"/>
</dbReference>
<dbReference type="CDD" id="cd01647">
    <property type="entry name" value="RT_LTR"/>
    <property type="match status" value="1"/>
</dbReference>
<dbReference type="GO" id="GO:0003964">
    <property type="term" value="F:RNA-directed DNA polymerase activity"/>
    <property type="evidence" value="ECO:0007669"/>
    <property type="project" value="UniProtKB-KW"/>
</dbReference>
<dbReference type="CDD" id="cd09274">
    <property type="entry name" value="RNase_HI_RT_Ty3"/>
    <property type="match status" value="1"/>
</dbReference>
<name>A0AAQ3TG05_PASNO</name>
<keyword evidence="5" id="KW-0378">Hydrolase</keyword>
<keyword evidence="4" id="KW-0255">Endonuclease</keyword>
<dbReference type="InterPro" id="IPR050951">
    <property type="entry name" value="Retrovirus_Pol_polyprotein"/>
</dbReference>
<keyword evidence="2" id="KW-0548">Nucleotidyltransferase</keyword>
<evidence type="ECO:0000256" key="4">
    <source>
        <dbReference type="ARBA" id="ARBA00022759"/>
    </source>
</evidence>
<dbReference type="Gene3D" id="3.10.10.10">
    <property type="entry name" value="HIV Type 1 Reverse Transcriptase, subunit A, domain 1"/>
    <property type="match status" value="1"/>
</dbReference>
<evidence type="ECO:0000256" key="6">
    <source>
        <dbReference type="ARBA" id="ARBA00022918"/>
    </source>
</evidence>
<dbReference type="EMBL" id="CP144748">
    <property type="protein sequence ID" value="WVZ71094.1"/>
    <property type="molecule type" value="Genomic_DNA"/>
</dbReference>
<evidence type="ECO:0000259" key="7">
    <source>
        <dbReference type="Pfam" id="PF00078"/>
    </source>
</evidence>
<dbReference type="GO" id="GO:0004519">
    <property type="term" value="F:endonuclease activity"/>
    <property type="evidence" value="ECO:0007669"/>
    <property type="project" value="UniProtKB-KW"/>
</dbReference>
<evidence type="ECO:0000313" key="10">
    <source>
        <dbReference type="Proteomes" id="UP001341281"/>
    </source>
</evidence>
<feature type="domain" description="Reverse transcriptase RNase H-like" evidence="8">
    <location>
        <begin position="176"/>
        <end position="247"/>
    </location>
</feature>
<dbReference type="Gene3D" id="1.10.340.70">
    <property type="match status" value="1"/>
</dbReference>
<keyword evidence="3" id="KW-0540">Nuclease</keyword>
<reference evidence="9 10" key="1">
    <citation type="submission" date="2024-02" db="EMBL/GenBank/DDBJ databases">
        <title>High-quality chromosome-scale genome assembly of Pensacola bahiagrass (Paspalum notatum Flugge var. saurae).</title>
        <authorList>
            <person name="Vega J.M."/>
            <person name="Podio M."/>
            <person name="Orjuela J."/>
            <person name="Siena L.A."/>
            <person name="Pessino S.C."/>
            <person name="Combes M.C."/>
            <person name="Mariac C."/>
            <person name="Albertini E."/>
            <person name="Pupilli F."/>
            <person name="Ortiz J.P.A."/>
            <person name="Leblanc O."/>
        </authorList>
    </citation>
    <scope>NUCLEOTIDE SEQUENCE [LARGE SCALE GENOMIC DNA]</scope>
    <source>
        <strain evidence="9">R1</strain>
        <tissue evidence="9">Leaf</tissue>
    </source>
</reference>
<proteinExistence type="predicted"/>
<evidence type="ECO:0000256" key="1">
    <source>
        <dbReference type="ARBA" id="ARBA00022679"/>
    </source>
</evidence>
<dbReference type="Pfam" id="PF17917">
    <property type="entry name" value="RT_RNaseH"/>
    <property type="match status" value="1"/>
</dbReference>
<organism evidence="9 10">
    <name type="scientific">Paspalum notatum var. saurae</name>
    <dbReference type="NCBI Taxonomy" id="547442"/>
    <lineage>
        <taxon>Eukaryota</taxon>
        <taxon>Viridiplantae</taxon>
        <taxon>Streptophyta</taxon>
        <taxon>Embryophyta</taxon>
        <taxon>Tracheophyta</taxon>
        <taxon>Spermatophyta</taxon>
        <taxon>Magnoliopsida</taxon>
        <taxon>Liliopsida</taxon>
        <taxon>Poales</taxon>
        <taxon>Poaceae</taxon>
        <taxon>PACMAD clade</taxon>
        <taxon>Panicoideae</taxon>
        <taxon>Andropogonodae</taxon>
        <taxon>Paspaleae</taxon>
        <taxon>Paspalinae</taxon>
        <taxon>Paspalum</taxon>
    </lineage>
</organism>
<dbReference type="GO" id="GO:0016787">
    <property type="term" value="F:hydrolase activity"/>
    <property type="evidence" value="ECO:0007669"/>
    <property type="project" value="UniProtKB-KW"/>
</dbReference>
<gene>
    <name evidence="9" type="ORF">U9M48_019717</name>
</gene>
<dbReference type="InterPro" id="IPR043502">
    <property type="entry name" value="DNA/RNA_pol_sf"/>
</dbReference>
<evidence type="ECO:0000259" key="8">
    <source>
        <dbReference type="Pfam" id="PF17917"/>
    </source>
</evidence>
<dbReference type="PANTHER" id="PTHR37984:SF5">
    <property type="entry name" value="PROTEIN NYNRIN-LIKE"/>
    <property type="match status" value="1"/>
</dbReference>
<dbReference type="InterPro" id="IPR000477">
    <property type="entry name" value="RT_dom"/>
</dbReference>
<evidence type="ECO:0000313" key="9">
    <source>
        <dbReference type="EMBL" id="WVZ71094.1"/>
    </source>
</evidence>
<keyword evidence="6" id="KW-0695">RNA-directed DNA polymerase</keyword>
<feature type="domain" description="Reverse transcriptase" evidence="7">
    <location>
        <begin position="3"/>
        <end position="123"/>
    </location>
</feature>
<dbReference type="Proteomes" id="UP001341281">
    <property type="component" value="Chromosome 04"/>
</dbReference>
<keyword evidence="1" id="KW-0808">Transferase</keyword>